<reference evidence="6 7" key="1">
    <citation type="submission" date="2018-08" db="EMBL/GenBank/DDBJ databases">
        <title>Form III RuBisCO-mediated autotrophy in Thermodesulfobium bacteria.</title>
        <authorList>
            <person name="Toshchakov S.V."/>
            <person name="Kublanov I.V."/>
            <person name="Frolov E."/>
            <person name="Bonch-Osmolovskaya E.A."/>
            <person name="Tourova T.P."/>
            <person name="Chernych N.A."/>
            <person name="Lebedinsky A.V."/>
        </authorList>
    </citation>
    <scope>NUCLEOTIDE SEQUENCE [LARGE SCALE GENOMIC DNA]</scope>
    <source>
        <strain evidence="6 7">SR</strain>
    </source>
</reference>
<dbReference type="EMBL" id="QSLN01000004">
    <property type="protein sequence ID" value="RDV83624.1"/>
    <property type="molecule type" value="Genomic_DNA"/>
</dbReference>
<evidence type="ECO:0000256" key="4">
    <source>
        <dbReference type="ARBA" id="ARBA00023235"/>
    </source>
</evidence>
<dbReference type="UniPathway" id="UPA00148"/>
<organism evidence="6 7">
    <name type="scientific">Ammonifex thiophilus</name>
    <dbReference type="NCBI Taxonomy" id="444093"/>
    <lineage>
        <taxon>Bacteria</taxon>
        <taxon>Bacillati</taxon>
        <taxon>Bacillota</taxon>
        <taxon>Clostridia</taxon>
        <taxon>Thermoanaerobacterales</taxon>
        <taxon>Thermoanaerobacteraceae</taxon>
        <taxon>Ammonifex</taxon>
    </lineage>
</organism>
<dbReference type="Gene3D" id="3.40.50.10230">
    <property type="entry name" value="Cobalamin biosynthesis CobH/CbiC, precorrin-8X methylmutase"/>
    <property type="match status" value="1"/>
</dbReference>
<dbReference type="GO" id="GO:0009236">
    <property type="term" value="P:cobalamin biosynthetic process"/>
    <property type="evidence" value="ECO:0007669"/>
    <property type="project" value="UniProtKB-UniPathway"/>
</dbReference>
<dbReference type="PANTHER" id="PTHR43588">
    <property type="entry name" value="COBALT-PRECORRIN-8 METHYLMUTASE"/>
    <property type="match status" value="1"/>
</dbReference>
<evidence type="ECO:0000259" key="5">
    <source>
        <dbReference type="Pfam" id="PF02570"/>
    </source>
</evidence>
<comment type="pathway">
    <text evidence="1">Cofactor biosynthesis; adenosylcobalamin biosynthesis.</text>
</comment>
<dbReference type="InterPro" id="IPR036588">
    <property type="entry name" value="CobH/CbiC_sf"/>
</dbReference>
<dbReference type="GO" id="GO:0016993">
    <property type="term" value="F:precorrin-8X methylmutase activity"/>
    <property type="evidence" value="ECO:0007669"/>
    <property type="project" value="InterPro"/>
</dbReference>
<dbReference type="AlphaFoldDB" id="A0A3D8P6I6"/>
<name>A0A3D8P6I6_9THEO</name>
<dbReference type="SUPFAM" id="SSF63965">
    <property type="entry name" value="Precorrin-8X methylmutase CbiC/CobH"/>
    <property type="match status" value="1"/>
</dbReference>
<comment type="caution">
    <text evidence="6">The sequence shown here is derived from an EMBL/GenBank/DDBJ whole genome shotgun (WGS) entry which is preliminary data.</text>
</comment>
<dbReference type="PANTHER" id="PTHR43588:SF1">
    <property type="entry name" value="COBALT-PRECORRIN-8 METHYLMUTASE"/>
    <property type="match status" value="1"/>
</dbReference>
<dbReference type="RefSeq" id="WP_115792383.1">
    <property type="nucleotide sequence ID" value="NZ_QSLN01000004.1"/>
</dbReference>
<accession>A0A3D8P6I6</accession>
<protein>
    <submittedName>
        <fullName evidence="6">Precorrin isomerase</fullName>
    </submittedName>
</protein>
<evidence type="ECO:0000256" key="3">
    <source>
        <dbReference type="ARBA" id="ARBA00022573"/>
    </source>
</evidence>
<proteinExistence type="inferred from homology"/>
<keyword evidence="4 6" id="KW-0413">Isomerase</keyword>
<keyword evidence="3" id="KW-0169">Cobalamin biosynthesis</keyword>
<comment type="similarity">
    <text evidence="2">Belongs to the CobH/CbiC family.</text>
</comment>
<evidence type="ECO:0000313" key="7">
    <source>
        <dbReference type="Proteomes" id="UP000256329"/>
    </source>
</evidence>
<dbReference type="Pfam" id="PF02570">
    <property type="entry name" value="CbiC"/>
    <property type="match status" value="1"/>
</dbReference>
<dbReference type="OrthoDB" id="9780708at2"/>
<keyword evidence="7" id="KW-1185">Reference proteome</keyword>
<evidence type="ECO:0000256" key="2">
    <source>
        <dbReference type="ARBA" id="ARBA00009774"/>
    </source>
</evidence>
<feature type="domain" description="Cobalamin biosynthesis precorrin-8X methylmutase CobH/CbiC" evidence="5">
    <location>
        <begin position="10"/>
        <end position="200"/>
    </location>
</feature>
<dbReference type="Proteomes" id="UP000256329">
    <property type="component" value="Unassembled WGS sequence"/>
</dbReference>
<dbReference type="InterPro" id="IPR003722">
    <property type="entry name" value="Cbl_synth_CobH/CbiC"/>
</dbReference>
<sequence length="209" mass="21698">MNFLLDPRTIEAESFHRVEAALAPYRHRFTKEELEVVKRVIHATGDVSLVEELFFRPGAVAAGIEAVSKGTKLICDVEMVAAGVRNRYPGPVKVAVSLPGAAELADKDGVTRSLAGMRLLKGELAGSLVAVGNAPTALLGVLEAYREGIRPALVVGVPVGLVGAAEAKEALWFTDLPAVVLGGTRGGSPVAAAVVNALVSLAQGELQEG</sequence>
<evidence type="ECO:0000256" key="1">
    <source>
        <dbReference type="ARBA" id="ARBA00004953"/>
    </source>
</evidence>
<gene>
    <name evidence="6" type="ORF">DXX99_04820</name>
</gene>
<evidence type="ECO:0000313" key="6">
    <source>
        <dbReference type="EMBL" id="RDV83624.1"/>
    </source>
</evidence>